<comment type="caution">
    <text evidence="1">The sequence shown here is derived from an EMBL/GenBank/DDBJ whole genome shotgun (WGS) entry which is preliminary data.</text>
</comment>
<dbReference type="OrthoDB" id="9794280at2"/>
<dbReference type="GO" id="GO:0005524">
    <property type="term" value="F:ATP binding"/>
    <property type="evidence" value="ECO:0007669"/>
    <property type="project" value="UniProtKB-KW"/>
</dbReference>
<evidence type="ECO:0000313" key="1">
    <source>
        <dbReference type="EMBL" id="ERJ13472.1"/>
    </source>
</evidence>
<dbReference type="InParanoid" id="U2DZ12"/>
<evidence type="ECO:0000313" key="2">
    <source>
        <dbReference type="Proteomes" id="UP000005707"/>
    </source>
</evidence>
<dbReference type="STRING" id="1033810.HLPCO_000123"/>
<dbReference type="RefSeq" id="WP_008826422.1">
    <property type="nucleotide sequence ID" value="NZ_AFNU02000001.1"/>
</dbReference>
<keyword evidence="1" id="KW-0547">Nucleotide-binding</keyword>
<accession>U2DZ12</accession>
<dbReference type="EMBL" id="AFNU02000001">
    <property type="protein sequence ID" value="ERJ13472.1"/>
    <property type="molecule type" value="Genomic_DNA"/>
</dbReference>
<name>U2DZ12_9MOLU</name>
<keyword evidence="2" id="KW-1185">Reference proteome</keyword>
<organism evidence="1 2">
    <name type="scientific">Haloplasma contractile SSD-17B</name>
    <dbReference type="NCBI Taxonomy" id="1033810"/>
    <lineage>
        <taxon>Bacteria</taxon>
        <taxon>Bacillati</taxon>
        <taxon>Mycoplasmatota</taxon>
        <taxon>Mollicutes</taxon>
        <taxon>Haloplasmatales</taxon>
        <taxon>Haloplasmataceae</taxon>
        <taxon>Haloplasma</taxon>
    </lineage>
</organism>
<protein>
    <submittedName>
        <fullName evidence="1">ATP-binding region ATPase domain-containing protein</fullName>
    </submittedName>
</protein>
<dbReference type="eggNOG" id="COG2172">
    <property type="taxonomic scope" value="Bacteria"/>
</dbReference>
<sequence>MKHAKKRLLKIVDELLNYFFLMGATNLNVNVKEEKEQYVIFFEGNYKKKHKKKIDRLVRCLEFAKQEDMEEYFWELAGDCDLDSELSLVGMMTDDIEIDIGDEIIKMKLIRYK</sequence>
<reference evidence="1 2" key="2">
    <citation type="journal article" date="2013" name="PLoS ONE">
        <title>INDIGO - INtegrated Data Warehouse of MIcrobial GenOmes with Examples from the Red Sea Extremophiles.</title>
        <authorList>
            <person name="Alam I."/>
            <person name="Antunes A."/>
            <person name="Kamau A.A."/>
            <person name="Ba Alawi W."/>
            <person name="Kalkatawi M."/>
            <person name="Stingl U."/>
            <person name="Bajic V.B."/>
        </authorList>
    </citation>
    <scope>NUCLEOTIDE SEQUENCE [LARGE SCALE GENOMIC DNA]</scope>
    <source>
        <strain evidence="1 2">SSD-17B</strain>
    </source>
</reference>
<gene>
    <name evidence="1" type="ORF">HLPCO_000123</name>
</gene>
<keyword evidence="1" id="KW-0067">ATP-binding</keyword>
<reference evidence="1 2" key="1">
    <citation type="journal article" date="2011" name="J. Bacteriol.">
        <title>Genome sequence of Haloplasma contractile, an unusual contractile bacterium from a deep-sea anoxic brine lake.</title>
        <authorList>
            <person name="Antunes A."/>
            <person name="Alam I."/>
            <person name="El Dorry H."/>
            <person name="Siam R."/>
            <person name="Robertson A."/>
            <person name="Bajic V.B."/>
            <person name="Stingl U."/>
        </authorList>
    </citation>
    <scope>NUCLEOTIDE SEQUENCE [LARGE SCALE GENOMIC DNA]</scope>
    <source>
        <strain evidence="1 2">SSD-17B</strain>
    </source>
</reference>
<dbReference type="AlphaFoldDB" id="U2DZ12"/>
<proteinExistence type="predicted"/>
<dbReference type="Proteomes" id="UP000005707">
    <property type="component" value="Unassembled WGS sequence"/>
</dbReference>